<reference evidence="1" key="1">
    <citation type="journal article" date="2015" name="Nature">
        <title>Complex archaea that bridge the gap between prokaryotes and eukaryotes.</title>
        <authorList>
            <person name="Spang A."/>
            <person name="Saw J.H."/>
            <person name="Jorgensen S.L."/>
            <person name="Zaremba-Niedzwiedzka K."/>
            <person name="Martijn J."/>
            <person name="Lind A.E."/>
            <person name="van Eijk R."/>
            <person name="Schleper C."/>
            <person name="Guy L."/>
            <person name="Ettema T.J."/>
        </authorList>
    </citation>
    <scope>NUCLEOTIDE SEQUENCE</scope>
</reference>
<sequence>MWNDEEHEHQWVIDDDNEIRCLMCGALDGEEILSEDVNPELLEMEEIDERE</sequence>
<accession>A0A0F9WLL1</accession>
<gene>
    <name evidence="1" type="ORF">LCGC14_0264890</name>
</gene>
<dbReference type="EMBL" id="LAZR01000143">
    <property type="protein sequence ID" value="KKN86926.1"/>
    <property type="molecule type" value="Genomic_DNA"/>
</dbReference>
<protein>
    <submittedName>
        <fullName evidence="1">Uncharacterized protein</fullName>
    </submittedName>
</protein>
<comment type="caution">
    <text evidence="1">The sequence shown here is derived from an EMBL/GenBank/DDBJ whole genome shotgun (WGS) entry which is preliminary data.</text>
</comment>
<name>A0A0F9WLL1_9ZZZZ</name>
<dbReference type="AlphaFoldDB" id="A0A0F9WLL1"/>
<organism evidence="1">
    <name type="scientific">marine sediment metagenome</name>
    <dbReference type="NCBI Taxonomy" id="412755"/>
    <lineage>
        <taxon>unclassified sequences</taxon>
        <taxon>metagenomes</taxon>
        <taxon>ecological metagenomes</taxon>
    </lineage>
</organism>
<proteinExistence type="predicted"/>
<evidence type="ECO:0000313" key="1">
    <source>
        <dbReference type="EMBL" id="KKN86926.1"/>
    </source>
</evidence>